<accession>A0A0D0Q9J2</accession>
<sequence>MLHIDWFVTAMKRTFNVAVNIDEVGYEAYELYHEELDNYLVPEEHLEKLPNPLLFETLRYVDENRNEWIAGFVGEKLYEVWIKNGERIAQKRYIE</sequence>
<proteinExistence type="predicted"/>
<keyword evidence="2" id="KW-1185">Reference proteome</keyword>
<reference evidence="1 2" key="1">
    <citation type="submission" date="2015-01" db="EMBL/GenBank/DDBJ databases">
        <title>Draft genome of Anoxybacillus thermarum strain AF/04.</title>
        <authorList>
            <person name="Poli A."/>
            <person name="Nicolaus B."/>
            <person name="Chan K.-G."/>
            <person name="Kahar U.M."/>
            <person name="Yaakob A.S."/>
            <person name="Chan C.S."/>
            <person name="Goh K.M."/>
        </authorList>
    </citation>
    <scope>NUCLEOTIDE SEQUENCE [LARGE SCALE GENOMIC DNA]</scope>
    <source>
        <strain evidence="1 2">AF/04</strain>
    </source>
</reference>
<dbReference type="Proteomes" id="UP000032102">
    <property type="component" value="Unassembled WGS sequence"/>
</dbReference>
<dbReference type="EMBL" id="JXTH01000017">
    <property type="protein sequence ID" value="KIQ94698.1"/>
    <property type="molecule type" value="Genomic_DNA"/>
</dbReference>
<protein>
    <submittedName>
        <fullName evidence="1">Uncharacterized protein</fullName>
    </submittedName>
</protein>
<dbReference type="RefSeq" id="WP_043965606.1">
    <property type="nucleotide sequence ID" value="NZ_JXTH01000017.1"/>
</dbReference>
<name>A0A0D0Q9J2_9BACL</name>
<gene>
    <name evidence="1" type="ORF">LH47_01166</name>
</gene>
<organism evidence="1 2">
    <name type="scientific">Anoxybacillus thermarum</name>
    <dbReference type="NCBI Taxonomy" id="404937"/>
    <lineage>
        <taxon>Bacteria</taxon>
        <taxon>Bacillati</taxon>
        <taxon>Bacillota</taxon>
        <taxon>Bacilli</taxon>
        <taxon>Bacillales</taxon>
        <taxon>Anoxybacillaceae</taxon>
        <taxon>Anoxybacillus</taxon>
    </lineage>
</organism>
<dbReference type="AlphaFoldDB" id="A0A0D0Q9J2"/>
<evidence type="ECO:0000313" key="2">
    <source>
        <dbReference type="Proteomes" id="UP000032102"/>
    </source>
</evidence>
<dbReference type="PATRIC" id="fig|404937.3.peg.1214"/>
<evidence type="ECO:0000313" key="1">
    <source>
        <dbReference type="EMBL" id="KIQ94698.1"/>
    </source>
</evidence>
<comment type="caution">
    <text evidence="1">The sequence shown here is derived from an EMBL/GenBank/DDBJ whole genome shotgun (WGS) entry which is preliminary data.</text>
</comment>